<dbReference type="AlphaFoldDB" id="X1EQW1"/>
<gene>
    <name evidence="1" type="ORF">S03H2_17939</name>
</gene>
<reference evidence="1" key="1">
    <citation type="journal article" date="2014" name="Front. Microbiol.">
        <title>High frequency of phylogenetically diverse reductive dehalogenase-homologous genes in deep subseafloor sedimentary metagenomes.</title>
        <authorList>
            <person name="Kawai M."/>
            <person name="Futagami T."/>
            <person name="Toyoda A."/>
            <person name="Takaki Y."/>
            <person name="Nishi S."/>
            <person name="Hori S."/>
            <person name="Arai W."/>
            <person name="Tsubouchi T."/>
            <person name="Morono Y."/>
            <person name="Uchiyama I."/>
            <person name="Ito T."/>
            <person name="Fujiyama A."/>
            <person name="Inagaki F."/>
            <person name="Takami H."/>
        </authorList>
    </citation>
    <scope>NUCLEOTIDE SEQUENCE</scope>
    <source>
        <strain evidence="1">Expedition CK06-06</strain>
    </source>
</reference>
<feature type="non-terminal residue" evidence="1">
    <location>
        <position position="1"/>
    </location>
</feature>
<protein>
    <submittedName>
        <fullName evidence="1">Uncharacterized protein</fullName>
    </submittedName>
</protein>
<organism evidence="1">
    <name type="scientific">marine sediment metagenome</name>
    <dbReference type="NCBI Taxonomy" id="412755"/>
    <lineage>
        <taxon>unclassified sequences</taxon>
        <taxon>metagenomes</taxon>
        <taxon>ecological metagenomes</taxon>
    </lineage>
</organism>
<proteinExistence type="predicted"/>
<sequence length="44" mass="5216">HDKTVNLNVKYIKPLIFKCPNCKFLCAQFMKKCPKCGQQFQRII</sequence>
<comment type="caution">
    <text evidence="1">The sequence shown here is derived from an EMBL/GenBank/DDBJ whole genome shotgun (WGS) entry which is preliminary data.</text>
</comment>
<name>X1EQW1_9ZZZZ</name>
<dbReference type="EMBL" id="BARU01009281">
    <property type="protein sequence ID" value="GAH34952.1"/>
    <property type="molecule type" value="Genomic_DNA"/>
</dbReference>
<evidence type="ECO:0000313" key="1">
    <source>
        <dbReference type="EMBL" id="GAH34952.1"/>
    </source>
</evidence>
<accession>X1EQW1</accession>